<feature type="compositionally biased region" description="Pro residues" evidence="3">
    <location>
        <begin position="155"/>
        <end position="169"/>
    </location>
</feature>
<evidence type="ECO:0000256" key="3">
    <source>
        <dbReference type="SAM" id="MobiDB-lite"/>
    </source>
</evidence>
<dbReference type="InterPro" id="IPR035979">
    <property type="entry name" value="RBD_domain_sf"/>
</dbReference>
<dbReference type="GO" id="GO:0003723">
    <property type="term" value="F:RNA binding"/>
    <property type="evidence" value="ECO:0007669"/>
    <property type="project" value="UniProtKB-UniRule"/>
</dbReference>
<evidence type="ECO:0000313" key="5">
    <source>
        <dbReference type="EMBL" id="CDJ64787.1"/>
    </source>
</evidence>
<feature type="region of interest" description="Disordered" evidence="3">
    <location>
        <begin position="281"/>
        <end position="316"/>
    </location>
</feature>
<dbReference type="Proteomes" id="UP000030754">
    <property type="component" value="Unassembled WGS sequence"/>
</dbReference>
<name>U6MKK8_9EIME</name>
<dbReference type="VEuPathDB" id="ToxoDB:ENH_00081240"/>
<protein>
    <submittedName>
        <fullName evidence="5">RNA binding protein, putative</fullName>
    </submittedName>
</protein>
<dbReference type="SMART" id="SM00360">
    <property type="entry name" value="RRM"/>
    <property type="match status" value="2"/>
</dbReference>
<dbReference type="PANTHER" id="PTHR48027">
    <property type="entry name" value="HETEROGENEOUS NUCLEAR RIBONUCLEOPROTEIN 87F-RELATED"/>
    <property type="match status" value="1"/>
</dbReference>
<dbReference type="SUPFAM" id="SSF54928">
    <property type="entry name" value="RNA-binding domain, RBD"/>
    <property type="match status" value="2"/>
</dbReference>
<keyword evidence="1 2" id="KW-0694">RNA-binding</keyword>
<evidence type="ECO:0000256" key="1">
    <source>
        <dbReference type="ARBA" id="ARBA00022884"/>
    </source>
</evidence>
<dbReference type="InterPro" id="IPR000504">
    <property type="entry name" value="RRM_dom"/>
</dbReference>
<evidence type="ECO:0000313" key="6">
    <source>
        <dbReference type="Proteomes" id="UP000030754"/>
    </source>
</evidence>
<organism evidence="5 6">
    <name type="scientific">Eimeria necatrix</name>
    <dbReference type="NCBI Taxonomy" id="51315"/>
    <lineage>
        <taxon>Eukaryota</taxon>
        <taxon>Sar</taxon>
        <taxon>Alveolata</taxon>
        <taxon>Apicomplexa</taxon>
        <taxon>Conoidasida</taxon>
        <taxon>Coccidia</taxon>
        <taxon>Eucoccidiorida</taxon>
        <taxon>Eimeriorina</taxon>
        <taxon>Eimeriidae</taxon>
        <taxon>Eimeria</taxon>
    </lineage>
</organism>
<dbReference type="InterPro" id="IPR052462">
    <property type="entry name" value="SLIRP/GR-RBP-like"/>
</dbReference>
<sequence length="472" mass="48383">MFVPLPYSRPDGAALPPAAALMPGAFPPVGGAPPGAPMGPVPLVLAPGFAPGGPPLLEREPIDVCKLFVGGLNPSTTEADLEEYFKQYGAVRSAVVMFDKKLNRSRCFGFVTFNTEKETLRAYCMGPHTIGGNEVELRRAIPRTTYYPGLRAPGLGPPRGGPPGAPGGPSPQRAEEGGPPGGGPPAAAGGPPAAEDPDEKECKVFIGGIPPTMTTGTSTASSRGGLEWSSEWTFSMTRVTGRMRGFGFLVFAFPHSAKMAVGHHQLGDVVVEVKKAVDKEEMRNQKEAEAASGGGSSTSSKPPPRRPPPSAQQGGVMVRSMRAAVPALDFVPLEMTLHPVAAAAAAAAAGPPRGPLQDPYSVFPHAAVAAPAAAVAAAAPAAAAVAPSAYGAAYYPVGEPQQQLSYGGAPGGMFVSPGYSYVVAGGPQDIYGHQAAAAAAAAAEQQQITDPYDVQGAMRARAAKMTQRSQPY</sequence>
<dbReference type="InterPro" id="IPR012677">
    <property type="entry name" value="Nucleotide-bd_a/b_plait_sf"/>
</dbReference>
<gene>
    <name evidence="5" type="ORF">ENH_00081240</name>
</gene>
<reference evidence="5" key="2">
    <citation type="submission" date="2013-10" db="EMBL/GenBank/DDBJ databases">
        <authorList>
            <person name="Aslett M."/>
        </authorList>
    </citation>
    <scope>NUCLEOTIDE SEQUENCE [LARGE SCALE GENOMIC DNA]</scope>
    <source>
        <strain evidence="5">Houghton</strain>
    </source>
</reference>
<dbReference type="PROSITE" id="PS50102">
    <property type="entry name" value="RRM"/>
    <property type="match status" value="1"/>
</dbReference>
<feature type="region of interest" description="Disordered" evidence="3">
    <location>
        <begin position="148"/>
        <end position="199"/>
    </location>
</feature>
<evidence type="ECO:0000256" key="2">
    <source>
        <dbReference type="PROSITE-ProRule" id="PRU00176"/>
    </source>
</evidence>
<accession>U6MKK8</accession>
<feature type="domain" description="RRM" evidence="4">
    <location>
        <begin position="65"/>
        <end position="142"/>
    </location>
</feature>
<dbReference type="OrthoDB" id="439808at2759"/>
<dbReference type="GeneID" id="25478253"/>
<proteinExistence type="predicted"/>
<dbReference type="EMBL" id="HG723015">
    <property type="protein sequence ID" value="CDJ64787.1"/>
    <property type="molecule type" value="Genomic_DNA"/>
</dbReference>
<reference evidence="5" key="1">
    <citation type="submission" date="2013-10" db="EMBL/GenBank/DDBJ databases">
        <title>Genomic analysis of the causative agents of coccidiosis in chickens.</title>
        <authorList>
            <person name="Reid A.J."/>
            <person name="Blake D."/>
            <person name="Billington K."/>
            <person name="Browne H."/>
            <person name="Dunn M."/>
            <person name="Hung S."/>
            <person name="Kawahara F."/>
            <person name="Miranda-Saavedra D."/>
            <person name="Mourier T."/>
            <person name="Nagra H."/>
            <person name="Otto T.D."/>
            <person name="Rawlings N."/>
            <person name="Sanchez A."/>
            <person name="Sanders M."/>
            <person name="Subramaniam C."/>
            <person name="Tay Y."/>
            <person name="Dear P."/>
            <person name="Doerig C."/>
            <person name="Gruber A."/>
            <person name="Parkinson J."/>
            <person name="Shirley M."/>
            <person name="Wan K.L."/>
            <person name="Berriman M."/>
            <person name="Tomley F."/>
            <person name="Pain A."/>
        </authorList>
    </citation>
    <scope>NUCLEOTIDE SEQUENCE [LARGE SCALE GENOMIC DNA]</scope>
    <source>
        <strain evidence="5">Houghton</strain>
    </source>
</reference>
<dbReference type="Pfam" id="PF00076">
    <property type="entry name" value="RRM_1"/>
    <property type="match status" value="1"/>
</dbReference>
<dbReference type="AlphaFoldDB" id="U6MKK8"/>
<keyword evidence="6" id="KW-1185">Reference proteome</keyword>
<evidence type="ECO:0000259" key="4">
    <source>
        <dbReference type="PROSITE" id="PS50102"/>
    </source>
</evidence>
<dbReference type="RefSeq" id="XP_013433254.1">
    <property type="nucleotide sequence ID" value="XM_013577800.1"/>
</dbReference>
<feature type="compositionally biased region" description="Pro residues" evidence="3">
    <location>
        <begin position="301"/>
        <end position="310"/>
    </location>
</feature>
<dbReference type="Gene3D" id="3.30.70.330">
    <property type="match status" value="2"/>
</dbReference>